<accession>A0A076LAE7</accession>
<dbReference type="Pfam" id="PF04060">
    <property type="entry name" value="FeS"/>
    <property type="match status" value="1"/>
</dbReference>
<dbReference type="NCBIfam" id="NF011062">
    <property type="entry name" value="PRK14494.1-1"/>
    <property type="match status" value="1"/>
</dbReference>
<keyword evidence="2" id="KW-0479">Metal-binding</keyword>
<proteinExistence type="predicted"/>
<dbReference type="EMBL" id="CP009149">
    <property type="protein sequence ID" value="AIJ05156.1"/>
    <property type="molecule type" value="Genomic_DNA"/>
</dbReference>
<reference evidence="6 7" key="1">
    <citation type="journal article" date="2015" name="Int. J. Syst. Evol. Microbiol.">
        <title>M ethanocaldococcus bathoardescens sp. nov., a hyperthermophilic methanogen isolated from a volcanically active deep-sea hydrothermal vent.</title>
        <authorList>
            <person name="Stewart L.C."/>
            <person name="Jung J.H."/>
            <person name="Kim Y.T."/>
            <person name="Kwon S.W."/>
            <person name="Park C.S."/>
            <person name="Holden J.F."/>
        </authorList>
    </citation>
    <scope>NUCLEOTIDE SEQUENCE [LARGE SCALE GENOMIC DNA]</scope>
    <source>
        <strain evidence="6 7">JH146</strain>
    </source>
</reference>
<evidence type="ECO:0000256" key="4">
    <source>
        <dbReference type="ARBA" id="ARBA00023014"/>
    </source>
</evidence>
<keyword evidence="7" id="KW-1185">Reference proteome</keyword>
<keyword evidence="1" id="KW-0004">4Fe-4S</keyword>
<dbReference type="OrthoDB" id="9014at2157"/>
<dbReference type="Pfam" id="PF03205">
    <property type="entry name" value="MobB"/>
    <property type="match status" value="1"/>
</dbReference>
<dbReference type="InterPro" id="IPR004435">
    <property type="entry name" value="MobB_dom"/>
</dbReference>
<dbReference type="RefSeq" id="WP_048201353.1">
    <property type="nucleotide sequence ID" value="NZ_CP009149.1"/>
</dbReference>
<dbReference type="GO" id="GO:0005525">
    <property type="term" value="F:GTP binding"/>
    <property type="evidence" value="ECO:0007669"/>
    <property type="project" value="InterPro"/>
</dbReference>
<keyword evidence="3" id="KW-0408">Iron</keyword>
<dbReference type="GO" id="GO:0046872">
    <property type="term" value="F:metal ion binding"/>
    <property type="evidence" value="ECO:0007669"/>
    <property type="project" value="UniProtKB-KW"/>
</dbReference>
<dbReference type="STRING" id="1301915.JH146_0305"/>
<feature type="domain" description="4Fe-4S" evidence="5">
    <location>
        <begin position="134"/>
        <end position="196"/>
    </location>
</feature>
<evidence type="ECO:0000259" key="5">
    <source>
        <dbReference type="PROSITE" id="PS51656"/>
    </source>
</evidence>
<dbReference type="KEGG" id="mjh:JH146_0305"/>
<dbReference type="InterPro" id="IPR007202">
    <property type="entry name" value="4Fe-4S_dom"/>
</dbReference>
<evidence type="ECO:0000256" key="1">
    <source>
        <dbReference type="ARBA" id="ARBA00022485"/>
    </source>
</evidence>
<dbReference type="NCBIfam" id="TIGR00176">
    <property type="entry name" value="mobB"/>
    <property type="match status" value="1"/>
</dbReference>
<evidence type="ECO:0000256" key="3">
    <source>
        <dbReference type="ARBA" id="ARBA00023004"/>
    </source>
</evidence>
<evidence type="ECO:0000256" key="2">
    <source>
        <dbReference type="ARBA" id="ARBA00022723"/>
    </source>
</evidence>
<dbReference type="Gene3D" id="3.40.50.300">
    <property type="entry name" value="P-loop containing nucleotide triphosphate hydrolases"/>
    <property type="match status" value="1"/>
</dbReference>
<dbReference type="AlphaFoldDB" id="A0A076LAE7"/>
<organism evidence="6 7">
    <name type="scientific">Methanocaldococcus bathoardescens</name>
    <dbReference type="NCBI Taxonomy" id="1301915"/>
    <lineage>
        <taxon>Archaea</taxon>
        <taxon>Methanobacteriati</taxon>
        <taxon>Methanobacteriota</taxon>
        <taxon>Methanomada group</taxon>
        <taxon>Methanococci</taxon>
        <taxon>Methanococcales</taxon>
        <taxon>Methanocaldococcaceae</taxon>
        <taxon>Methanocaldococcus</taxon>
    </lineage>
</organism>
<dbReference type="PROSITE" id="PS51656">
    <property type="entry name" value="4FE4S"/>
    <property type="match status" value="1"/>
</dbReference>
<dbReference type="PANTHER" id="PTHR40072:SF1">
    <property type="entry name" value="MOLYBDOPTERIN-GUANINE DINUCLEOTIDE BIOSYNTHESIS ADAPTER PROTEIN"/>
    <property type="match status" value="1"/>
</dbReference>
<dbReference type="HOGENOM" id="CLU_068199_0_1_2"/>
<keyword evidence="4" id="KW-0411">Iron-sulfur</keyword>
<dbReference type="Proteomes" id="UP000028781">
    <property type="component" value="Chromosome"/>
</dbReference>
<protein>
    <submittedName>
        <fullName evidence="6">Molybdopterin-guanine dinucleotide biosynthesis protein B</fullName>
    </submittedName>
</protein>
<evidence type="ECO:0000313" key="7">
    <source>
        <dbReference type="Proteomes" id="UP000028781"/>
    </source>
</evidence>
<evidence type="ECO:0000313" key="6">
    <source>
        <dbReference type="EMBL" id="AIJ05156.1"/>
    </source>
</evidence>
<sequence length="234" mass="26007">MRVIGVIGYKDSGKTTLIEEILKHSDKKIAVIKHAGEDVEVDREGTDTYRLSNAGAKVTVLATDSKTVFFTDRMDLENILAELSDYDIDFVIIEGFKEALKRLNIPKIVMLKNKDGSDLIDDHTAMVIEDYNYNIDEVLKIIYEKATVPTMNLNCKHCGYNCKTFVKAVVKGEAKWDDCVLAKGIKIIVDGKIIPAVPFVSKIVGNTIKAMVESLKGVDNPKTIKVVIDVSKIK</sequence>
<dbReference type="SUPFAM" id="SSF52540">
    <property type="entry name" value="P-loop containing nucleoside triphosphate hydrolases"/>
    <property type="match status" value="1"/>
</dbReference>
<gene>
    <name evidence="6" type="ORF">JH146_0305</name>
</gene>
<dbReference type="GO" id="GO:0006777">
    <property type="term" value="P:Mo-molybdopterin cofactor biosynthetic process"/>
    <property type="evidence" value="ECO:0007669"/>
    <property type="project" value="InterPro"/>
</dbReference>
<dbReference type="InterPro" id="IPR027417">
    <property type="entry name" value="P-loop_NTPase"/>
</dbReference>
<name>A0A076LAE7_9EURY</name>
<dbReference type="InterPro" id="IPR052539">
    <property type="entry name" value="MGD_biosynthesis_adapter"/>
</dbReference>
<dbReference type="GO" id="GO:0051539">
    <property type="term" value="F:4 iron, 4 sulfur cluster binding"/>
    <property type="evidence" value="ECO:0007669"/>
    <property type="project" value="UniProtKB-KW"/>
</dbReference>
<dbReference type="PANTHER" id="PTHR40072">
    <property type="entry name" value="MOLYBDOPTERIN-GUANINE DINUCLEOTIDE BIOSYNTHESIS ADAPTER PROTEIN-RELATED"/>
    <property type="match status" value="1"/>
</dbReference>
<dbReference type="GeneID" id="24890898"/>